<reference evidence="1 2" key="1">
    <citation type="submission" date="2017-05" db="EMBL/GenBank/DDBJ databases">
        <title>Genome of assembly of the Bengalese finch, Lonchura striata domestica.</title>
        <authorList>
            <person name="Colquitt B.M."/>
            <person name="Brainard M.S."/>
        </authorList>
    </citation>
    <scope>NUCLEOTIDE SEQUENCE [LARGE SCALE GENOMIC DNA]</scope>
    <source>
        <strain evidence="1">White83orange57</strain>
    </source>
</reference>
<dbReference type="EMBL" id="MUZQ01000269">
    <property type="protein sequence ID" value="OWK53711.1"/>
    <property type="molecule type" value="Genomic_DNA"/>
</dbReference>
<proteinExistence type="predicted"/>
<organism evidence="1 2">
    <name type="scientific">Lonchura striata</name>
    <name type="common">white-rumped munia</name>
    <dbReference type="NCBI Taxonomy" id="40157"/>
    <lineage>
        <taxon>Eukaryota</taxon>
        <taxon>Metazoa</taxon>
        <taxon>Chordata</taxon>
        <taxon>Craniata</taxon>
        <taxon>Vertebrata</taxon>
        <taxon>Euteleostomi</taxon>
        <taxon>Archelosauria</taxon>
        <taxon>Archosauria</taxon>
        <taxon>Dinosauria</taxon>
        <taxon>Saurischia</taxon>
        <taxon>Theropoda</taxon>
        <taxon>Coelurosauria</taxon>
        <taxon>Aves</taxon>
        <taxon>Neognathae</taxon>
        <taxon>Neoaves</taxon>
        <taxon>Telluraves</taxon>
        <taxon>Australaves</taxon>
        <taxon>Passeriformes</taxon>
        <taxon>Passeroidea</taxon>
        <taxon>Estrildidae</taxon>
        <taxon>Estrildinae</taxon>
        <taxon>Lonchura</taxon>
    </lineage>
</organism>
<evidence type="ECO:0000313" key="1">
    <source>
        <dbReference type="EMBL" id="OWK53711.1"/>
    </source>
</evidence>
<keyword evidence="2" id="KW-1185">Reference proteome</keyword>
<evidence type="ECO:0000313" key="2">
    <source>
        <dbReference type="Proteomes" id="UP000197619"/>
    </source>
</evidence>
<dbReference type="Proteomes" id="UP000197619">
    <property type="component" value="Unassembled WGS sequence"/>
</dbReference>
<accession>A0A218UJF2</accession>
<name>A0A218UJF2_9PASE</name>
<protein>
    <submittedName>
        <fullName evidence="1">Uncharacterized protein</fullName>
    </submittedName>
</protein>
<gene>
    <name evidence="1" type="ORF">RLOC_00011673</name>
</gene>
<dbReference type="AlphaFoldDB" id="A0A218UJF2"/>
<comment type="caution">
    <text evidence="1">The sequence shown here is derived from an EMBL/GenBank/DDBJ whole genome shotgun (WGS) entry which is preliminary data.</text>
</comment>
<sequence>MSLHPFMPGILITQQGLMTFPSSSLHLPSNYWEESCFVYKKLHFAKQCSRTELRDLLARLIHGERTERSHVWDREEARWGSCATS</sequence>